<evidence type="ECO:0000256" key="5">
    <source>
        <dbReference type="ARBA" id="ARBA00022777"/>
    </source>
</evidence>
<organism evidence="9 10">
    <name type="scientific">Enteroscipio rubneri</name>
    <dbReference type="NCBI Taxonomy" id="2070686"/>
    <lineage>
        <taxon>Bacteria</taxon>
        <taxon>Bacillati</taxon>
        <taxon>Actinomycetota</taxon>
        <taxon>Coriobacteriia</taxon>
        <taxon>Eggerthellales</taxon>
        <taxon>Eggerthellaceae</taxon>
        <taxon>Enteroscipio</taxon>
    </lineage>
</organism>
<dbReference type="Pfam" id="PF00069">
    <property type="entry name" value="Pkinase"/>
    <property type="match status" value="1"/>
</dbReference>
<feature type="transmembrane region" description="Helical" evidence="7">
    <location>
        <begin position="385"/>
        <end position="403"/>
    </location>
</feature>
<dbReference type="PROSITE" id="PS00108">
    <property type="entry name" value="PROTEIN_KINASE_ST"/>
    <property type="match status" value="1"/>
</dbReference>
<feature type="transmembrane region" description="Helical" evidence="7">
    <location>
        <begin position="424"/>
        <end position="445"/>
    </location>
</feature>
<evidence type="ECO:0000256" key="2">
    <source>
        <dbReference type="ARBA" id="ARBA00022527"/>
    </source>
</evidence>
<dbReference type="PANTHER" id="PTHR43289">
    <property type="entry name" value="MITOGEN-ACTIVATED PROTEIN KINASE KINASE KINASE 20-RELATED"/>
    <property type="match status" value="1"/>
</dbReference>
<keyword evidence="5" id="KW-0418">Kinase</keyword>
<keyword evidence="7" id="KW-0472">Membrane</keyword>
<dbReference type="SMART" id="SM00220">
    <property type="entry name" value="S_TKc"/>
    <property type="match status" value="1"/>
</dbReference>
<dbReference type="InterPro" id="IPR000719">
    <property type="entry name" value="Prot_kinase_dom"/>
</dbReference>
<keyword evidence="2" id="KW-0723">Serine/threonine-protein kinase</keyword>
<reference evidence="10" key="1">
    <citation type="submission" date="2018-01" db="EMBL/GenBank/DDBJ databases">
        <title>Rubneribacter badeniensis gen. nov., sp. nov., and Colonibacter rubneri, gen. nov., sp. nov., WGS of new members of the Eggerthellaceae.</title>
        <authorList>
            <person name="Danylec N."/>
            <person name="Stoll D.A."/>
            <person name="Doetsch A."/>
            <person name="Kulling S.E."/>
            <person name="Huch M."/>
        </authorList>
    </citation>
    <scope>NUCLEOTIDE SEQUENCE [LARGE SCALE GENOMIC DNA]</scope>
    <source>
        <strain evidence="10">ResAG-96</strain>
    </source>
</reference>
<keyword evidence="3" id="KW-0808">Transferase</keyword>
<dbReference type="PROSITE" id="PS50011">
    <property type="entry name" value="PROTEIN_KINASE_DOM"/>
    <property type="match status" value="1"/>
</dbReference>
<feature type="domain" description="Protein kinase" evidence="8">
    <location>
        <begin position="34"/>
        <end position="278"/>
    </location>
</feature>
<dbReference type="GO" id="GO:0005524">
    <property type="term" value="F:ATP binding"/>
    <property type="evidence" value="ECO:0007669"/>
    <property type="project" value="UniProtKB-KW"/>
</dbReference>
<keyword evidence="4" id="KW-0547">Nucleotide-binding</keyword>
<evidence type="ECO:0000256" key="1">
    <source>
        <dbReference type="ARBA" id="ARBA00012513"/>
    </source>
</evidence>
<evidence type="ECO:0000313" key="10">
    <source>
        <dbReference type="Proteomes" id="UP000236197"/>
    </source>
</evidence>
<keyword evidence="10" id="KW-1185">Reference proteome</keyword>
<evidence type="ECO:0000313" key="9">
    <source>
        <dbReference type="EMBL" id="PNV68357.1"/>
    </source>
</evidence>
<evidence type="ECO:0000259" key="8">
    <source>
        <dbReference type="PROSITE" id="PS50011"/>
    </source>
</evidence>
<dbReference type="EC" id="2.7.11.1" evidence="1"/>
<keyword evidence="6" id="KW-0067">ATP-binding</keyword>
<name>A0A2K2UDF0_9ACTN</name>
<dbReference type="SUPFAM" id="SSF56112">
    <property type="entry name" value="Protein kinase-like (PK-like)"/>
    <property type="match status" value="1"/>
</dbReference>
<comment type="caution">
    <text evidence="9">The sequence shown here is derived from an EMBL/GenBank/DDBJ whole genome shotgun (WGS) entry which is preliminary data.</text>
</comment>
<dbReference type="InterPro" id="IPR011009">
    <property type="entry name" value="Kinase-like_dom_sf"/>
</dbReference>
<keyword evidence="7" id="KW-1133">Transmembrane helix</keyword>
<evidence type="ECO:0000256" key="3">
    <source>
        <dbReference type="ARBA" id="ARBA00022679"/>
    </source>
</evidence>
<dbReference type="Gene3D" id="1.10.510.10">
    <property type="entry name" value="Transferase(Phosphotransferase) domain 1"/>
    <property type="match status" value="1"/>
</dbReference>
<protein>
    <recommendedName>
        <fullName evidence="1">non-specific serine/threonine protein kinase</fullName>
        <ecNumber evidence="1">2.7.11.1</ecNumber>
    </recommendedName>
</protein>
<dbReference type="InterPro" id="IPR008271">
    <property type="entry name" value="Ser/Thr_kinase_AS"/>
</dbReference>
<feature type="transmembrane region" description="Helical" evidence="7">
    <location>
        <begin position="345"/>
        <end position="365"/>
    </location>
</feature>
<dbReference type="AlphaFoldDB" id="A0A2K2UDF0"/>
<gene>
    <name evidence="9" type="ORF">C2L71_03630</name>
</gene>
<evidence type="ECO:0000256" key="4">
    <source>
        <dbReference type="ARBA" id="ARBA00022741"/>
    </source>
</evidence>
<sequence>MLVTRVRSRFCYHEPMMLDELAEHLNALQRDDCYRVDAVLKESPYETTERVYFRGENGAELGPFVRKSIDRDAGLGGAYERIRDAQRAGRRFEHLPLIIDCYDVGDRLVVIMEYVAGETLADIVYRNDPSISLARDVFPRLCDAVGELHEGFDVPLIHRDLKPSNIMLSRDSMTIIDLGIARAFKEESDEDTRHFGTRAYAPPEQFGFGQTDVRSDVYALGMLLYFCLTEKTPDAKARREGYASEHVPEPMRQVIARAAAFDPADRYAGAAEVKRAFLEAVARSAPAPCEVSESQEPVAPSPESRVPAAAVGAPMPAYAARPSVAAFASSPRTGLLARIPNRVGIIWDIVLLLVFILFFVVTTEMVFAPEPGASGAAAPLPLRAFSYYALLFMLVSPILYLLADRRPLRRLLPPLRACTLKRELVVCIFIMIVGFFAVGISSQFFPPV</sequence>
<evidence type="ECO:0000256" key="7">
    <source>
        <dbReference type="SAM" id="Phobius"/>
    </source>
</evidence>
<dbReference type="EMBL" id="PPEK01000002">
    <property type="protein sequence ID" value="PNV68357.1"/>
    <property type="molecule type" value="Genomic_DNA"/>
</dbReference>
<dbReference type="PANTHER" id="PTHR43289:SF6">
    <property type="entry name" value="SERINE_THREONINE-PROTEIN KINASE NEKL-3"/>
    <property type="match status" value="1"/>
</dbReference>
<proteinExistence type="predicted"/>
<dbReference type="Proteomes" id="UP000236197">
    <property type="component" value="Unassembled WGS sequence"/>
</dbReference>
<dbReference type="CDD" id="cd14014">
    <property type="entry name" value="STKc_PknB_like"/>
    <property type="match status" value="1"/>
</dbReference>
<dbReference type="GO" id="GO:0004674">
    <property type="term" value="F:protein serine/threonine kinase activity"/>
    <property type="evidence" value="ECO:0007669"/>
    <property type="project" value="UniProtKB-KW"/>
</dbReference>
<accession>A0A2K2UDF0</accession>
<evidence type="ECO:0000256" key="6">
    <source>
        <dbReference type="ARBA" id="ARBA00022840"/>
    </source>
</evidence>
<keyword evidence="7" id="KW-0812">Transmembrane</keyword>